<reference evidence="1" key="1">
    <citation type="submission" date="2020-01" db="EMBL/GenBank/DDBJ databases">
        <authorList>
            <person name="Mishra B."/>
        </authorList>
    </citation>
    <scope>NUCLEOTIDE SEQUENCE [LARGE SCALE GENOMIC DNA]</scope>
</reference>
<protein>
    <submittedName>
        <fullName evidence="1">Uncharacterized protein</fullName>
    </submittedName>
</protein>
<organism evidence="1 2">
    <name type="scientific">Microthlaspi erraticum</name>
    <dbReference type="NCBI Taxonomy" id="1685480"/>
    <lineage>
        <taxon>Eukaryota</taxon>
        <taxon>Viridiplantae</taxon>
        <taxon>Streptophyta</taxon>
        <taxon>Embryophyta</taxon>
        <taxon>Tracheophyta</taxon>
        <taxon>Spermatophyta</taxon>
        <taxon>Magnoliopsida</taxon>
        <taxon>eudicotyledons</taxon>
        <taxon>Gunneridae</taxon>
        <taxon>Pentapetalae</taxon>
        <taxon>rosids</taxon>
        <taxon>malvids</taxon>
        <taxon>Brassicales</taxon>
        <taxon>Brassicaceae</taxon>
        <taxon>Coluteocarpeae</taxon>
        <taxon>Microthlaspi</taxon>
    </lineage>
</organism>
<comment type="caution">
    <text evidence="1">The sequence shown here is derived from an EMBL/GenBank/DDBJ whole genome shotgun (WGS) entry which is preliminary data.</text>
</comment>
<evidence type="ECO:0000313" key="2">
    <source>
        <dbReference type="Proteomes" id="UP000467841"/>
    </source>
</evidence>
<keyword evidence="2" id="KW-1185">Reference proteome</keyword>
<evidence type="ECO:0000313" key="1">
    <source>
        <dbReference type="EMBL" id="CAA7027136.1"/>
    </source>
</evidence>
<gene>
    <name evidence="1" type="ORF">MERR_LOCUS14371</name>
</gene>
<proteinExistence type="predicted"/>
<dbReference type="Proteomes" id="UP000467841">
    <property type="component" value="Unassembled WGS sequence"/>
</dbReference>
<dbReference type="EMBL" id="CACVBM020001052">
    <property type="protein sequence ID" value="CAA7027136.1"/>
    <property type="molecule type" value="Genomic_DNA"/>
</dbReference>
<accession>A0A6D2IPT2</accession>
<name>A0A6D2IPT2_9BRAS</name>
<dbReference type="AlphaFoldDB" id="A0A6D2IPT2"/>
<sequence length="94" mass="11319">MVKRRREGMKLTETEMDVAQHLMHLSDEEIKLNIIKKKKIEELFGKDDEIHQDQCKQEMVIMRVMSSTTRKKKKKFRSLESIYMATRPIRVVIR</sequence>